<gene>
    <name evidence="1" type="ORF">LBBP_01741</name>
</gene>
<proteinExistence type="predicted"/>
<evidence type="ECO:0000313" key="2">
    <source>
        <dbReference type="Proteomes" id="UP000058857"/>
    </source>
</evidence>
<name>A0A0S2IQU1_LEPBO</name>
<dbReference type="AlphaFoldDB" id="A0A0S2IQU1"/>
<dbReference type="Proteomes" id="UP000058857">
    <property type="component" value="Chromosome 1"/>
</dbReference>
<dbReference type="NCBIfam" id="TIGR04464">
    <property type="entry name" value="chaper_lep"/>
    <property type="match status" value="1"/>
</dbReference>
<accession>A0A0S2IQU1</accession>
<dbReference type="EMBL" id="CP012029">
    <property type="protein sequence ID" value="ALO26028.1"/>
    <property type="molecule type" value="Genomic_DNA"/>
</dbReference>
<protein>
    <recommendedName>
        <fullName evidence="3">LipL41-expression chaperone Lep</fullName>
    </recommendedName>
</protein>
<sequence>MQLMRVTRSNLIPLKLQNRMESGRKSAFLISILTVSIVFLIDCRKTPNEEECVENQMHNVKLIAQASEDEIPPTMQQIMLKEILQPAMSRAIVLRCMSEKTLKQVRCELEKEKFRDLKECKKFGKEESK</sequence>
<evidence type="ECO:0008006" key="3">
    <source>
        <dbReference type="Google" id="ProtNLM"/>
    </source>
</evidence>
<reference evidence="1 2" key="1">
    <citation type="journal article" date="2015" name="PLoS Negl. Trop. Dis.">
        <title>Distribution of Plasmids in Distinct Leptospira Pathogenic Species.</title>
        <authorList>
            <person name="Wang Y."/>
            <person name="Zhuang X."/>
            <person name="Zhong Y."/>
            <person name="Zhang C."/>
            <person name="Zhang Y."/>
            <person name="Zeng L."/>
            <person name="Zhu Y."/>
            <person name="He P."/>
            <person name="Dong K."/>
            <person name="Pal U."/>
            <person name="Guo X."/>
            <person name="Qin J."/>
        </authorList>
    </citation>
    <scope>NUCLEOTIDE SEQUENCE [LARGE SCALE GENOMIC DNA]</scope>
    <source>
        <strain evidence="1 2">56604</strain>
    </source>
</reference>
<organism evidence="1">
    <name type="scientific">Leptospira borgpetersenii serovar Ballum</name>
    <dbReference type="NCBI Taxonomy" id="280505"/>
    <lineage>
        <taxon>Bacteria</taxon>
        <taxon>Pseudomonadati</taxon>
        <taxon>Spirochaetota</taxon>
        <taxon>Spirochaetia</taxon>
        <taxon>Leptospirales</taxon>
        <taxon>Leptospiraceae</taxon>
        <taxon>Leptospira</taxon>
    </lineage>
</organism>
<evidence type="ECO:0000313" key="1">
    <source>
        <dbReference type="EMBL" id="ALO26028.1"/>
    </source>
</evidence>
<dbReference type="PATRIC" id="fig|280505.15.peg.1706"/>
<dbReference type="InterPro" id="IPR031018">
    <property type="entry name" value="Chaper_lep"/>
</dbReference>